<gene>
    <name evidence="2" type="ORF">SAMN05421741_10164</name>
</gene>
<evidence type="ECO:0000313" key="2">
    <source>
        <dbReference type="EMBL" id="SFN08455.1"/>
    </source>
</evidence>
<dbReference type="RefSeq" id="WP_091517347.1">
    <property type="nucleotide sequence ID" value="NZ_FOVI01000001.1"/>
</dbReference>
<accession>A0A1I4W4N3</accession>
<protein>
    <submittedName>
        <fullName evidence="2">Uncharacterized protein</fullName>
    </submittedName>
</protein>
<proteinExistence type="predicted"/>
<organism evidence="2 3">
    <name type="scientific">Paenimyroides ummariense</name>
    <dbReference type="NCBI Taxonomy" id="913024"/>
    <lineage>
        <taxon>Bacteria</taxon>
        <taxon>Pseudomonadati</taxon>
        <taxon>Bacteroidota</taxon>
        <taxon>Flavobacteriia</taxon>
        <taxon>Flavobacteriales</taxon>
        <taxon>Flavobacteriaceae</taxon>
        <taxon>Paenimyroides</taxon>
    </lineage>
</organism>
<dbReference type="AlphaFoldDB" id="A0A1I4W4N3"/>
<dbReference type="STRING" id="913024.SAMN05421741_10164"/>
<name>A0A1I4W4N3_9FLAO</name>
<evidence type="ECO:0000313" key="3">
    <source>
        <dbReference type="Proteomes" id="UP000199036"/>
    </source>
</evidence>
<reference evidence="3" key="1">
    <citation type="submission" date="2016-10" db="EMBL/GenBank/DDBJ databases">
        <authorList>
            <person name="Varghese N."/>
            <person name="Submissions S."/>
        </authorList>
    </citation>
    <scope>NUCLEOTIDE SEQUENCE [LARGE SCALE GENOMIC DNA]</scope>
    <source>
        <strain evidence="3">DS-12</strain>
    </source>
</reference>
<evidence type="ECO:0000256" key="1">
    <source>
        <dbReference type="SAM" id="SignalP"/>
    </source>
</evidence>
<dbReference type="OrthoDB" id="914976at2"/>
<feature type="chain" id="PRO_5011727982" evidence="1">
    <location>
        <begin position="17"/>
        <end position="74"/>
    </location>
</feature>
<sequence>MKQLLLFFLLSIPAVAQKSFLVKDASTNEPIAYTSILYHIVTKDKWRNITQDFLLKRIEKGSYPLIMCELTLTN</sequence>
<dbReference type="Proteomes" id="UP000199036">
    <property type="component" value="Unassembled WGS sequence"/>
</dbReference>
<dbReference type="EMBL" id="FOVI01000001">
    <property type="protein sequence ID" value="SFN08455.1"/>
    <property type="molecule type" value="Genomic_DNA"/>
</dbReference>
<keyword evidence="1" id="KW-0732">Signal</keyword>
<feature type="signal peptide" evidence="1">
    <location>
        <begin position="1"/>
        <end position="16"/>
    </location>
</feature>
<keyword evidence="3" id="KW-1185">Reference proteome</keyword>